<evidence type="ECO:0000313" key="2">
    <source>
        <dbReference type="Proteomes" id="UP000054337"/>
    </source>
</evidence>
<reference evidence="1 2" key="1">
    <citation type="journal article" date="2013" name="PLoS Genet.">
        <title>Comparative genome structure, secondary metabolite, and effector coding capacity across Cochliobolus pathogens.</title>
        <authorList>
            <person name="Condon B.J."/>
            <person name="Leng Y."/>
            <person name="Wu D."/>
            <person name="Bushley K.E."/>
            <person name="Ohm R.A."/>
            <person name="Otillar R."/>
            <person name="Martin J."/>
            <person name="Schackwitz W."/>
            <person name="Grimwood J."/>
            <person name="MohdZainudin N."/>
            <person name="Xue C."/>
            <person name="Wang R."/>
            <person name="Manning V.A."/>
            <person name="Dhillon B."/>
            <person name="Tu Z.J."/>
            <person name="Steffenson B.J."/>
            <person name="Salamov A."/>
            <person name="Sun H."/>
            <person name="Lowry S."/>
            <person name="LaButti K."/>
            <person name="Han J."/>
            <person name="Copeland A."/>
            <person name="Lindquist E."/>
            <person name="Barry K."/>
            <person name="Schmutz J."/>
            <person name="Baker S.E."/>
            <person name="Ciuffetti L.M."/>
            <person name="Grigoriev I.V."/>
            <person name="Zhong S."/>
            <person name="Turgeon B.G."/>
        </authorList>
    </citation>
    <scope>NUCLEOTIDE SEQUENCE [LARGE SCALE GENOMIC DNA]</scope>
    <source>
        <strain evidence="1 2">FI3</strain>
    </source>
</reference>
<keyword evidence="2" id="KW-1185">Reference proteome</keyword>
<dbReference type="EMBL" id="KI968767">
    <property type="protein sequence ID" value="EUN24459.1"/>
    <property type="molecule type" value="Genomic_DNA"/>
</dbReference>
<evidence type="ECO:0000313" key="1">
    <source>
        <dbReference type="EMBL" id="EUN24459.1"/>
    </source>
</evidence>
<name>W7EBP9_BIPV3</name>
<gene>
    <name evidence="1" type="ORF">COCVIDRAFT_106074</name>
</gene>
<accession>W7EBP9</accession>
<dbReference type="AlphaFoldDB" id="W7EBP9"/>
<dbReference type="Proteomes" id="UP000054337">
    <property type="component" value="Unassembled WGS sequence"/>
</dbReference>
<dbReference type="HOGENOM" id="CLU_2352206_0_0_1"/>
<protein>
    <submittedName>
        <fullName evidence="1">Uncharacterized protein</fullName>
    </submittedName>
</protein>
<proteinExistence type="predicted"/>
<feature type="non-terminal residue" evidence="1">
    <location>
        <position position="1"/>
    </location>
</feature>
<sequence>IPADGSSIASHVGSVSDLLSTFMTALLGRISDLLGLSEEVRREIWQKGGNRRDDWLYFYERRGILLCLSCEWYQFDSILVLISQARSQTLVTCIYRY</sequence>
<organism evidence="1 2">
    <name type="scientific">Bipolaris victoriae (strain FI3)</name>
    <name type="common">Victoria blight of oats agent</name>
    <name type="synonym">Cochliobolus victoriae</name>
    <dbReference type="NCBI Taxonomy" id="930091"/>
    <lineage>
        <taxon>Eukaryota</taxon>
        <taxon>Fungi</taxon>
        <taxon>Dikarya</taxon>
        <taxon>Ascomycota</taxon>
        <taxon>Pezizomycotina</taxon>
        <taxon>Dothideomycetes</taxon>
        <taxon>Pleosporomycetidae</taxon>
        <taxon>Pleosporales</taxon>
        <taxon>Pleosporineae</taxon>
        <taxon>Pleosporaceae</taxon>
        <taxon>Bipolaris</taxon>
    </lineage>
</organism>
<dbReference type="RefSeq" id="XP_014554034.1">
    <property type="nucleotide sequence ID" value="XM_014698548.1"/>
</dbReference>
<dbReference type="GeneID" id="26248992"/>